<organism evidence="2 3">
    <name type="scientific">Pantoea ananatis (strain AJ13355)</name>
    <dbReference type="NCBI Taxonomy" id="932677"/>
    <lineage>
        <taxon>Bacteria</taxon>
        <taxon>Pseudomonadati</taxon>
        <taxon>Pseudomonadota</taxon>
        <taxon>Gammaproteobacteria</taxon>
        <taxon>Enterobacterales</taxon>
        <taxon>Erwiniaceae</taxon>
        <taxon>Pantoea</taxon>
    </lineage>
</organism>
<dbReference type="PATRIC" id="fig|553.3.peg.988"/>
<name>A0A0H3KZ93_PANAA</name>
<dbReference type="Proteomes" id="UP000006690">
    <property type="component" value="Chromosome"/>
</dbReference>
<dbReference type="HOGENOM" id="CLU_172652_0_0_6"/>
<dbReference type="AlphaFoldDB" id="A0A0H3KZ93"/>
<protein>
    <submittedName>
        <fullName evidence="2">Inner membrane protein YgbE</fullName>
    </submittedName>
</protein>
<feature type="transmembrane region" description="Helical" evidence="1">
    <location>
        <begin position="81"/>
        <end position="103"/>
    </location>
</feature>
<proteinExistence type="predicted"/>
<gene>
    <name evidence="2" type="primary">ygbE</name>
    <name evidence="2" type="ordered locus">PAJ_2325</name>
</gene>
<feature type="transmembrane region" description="Helical" evidence="1">
    <location>
        <begin position="21"/>
        <end position="43"/>
    </location>
</feature>
<keyword evidence="1" id="KW-0472">Membrane</keyword>
<keyword evidence="1" id="KW-1133">Transmembrane helix</keyword>
<dbReference type="GeneID" id="57267052"/>
<evidence type="ECO:0000313" key="3">
    <source>
        <dbReference type="Proteomes" id="UP000006690"/>
    </source>
</evidence>
<evidence type="ECO:0000313" key="2">
    <source>
        <dbReference type="EMBL" id="BAK12405.1"/>
    </source>
</evidence>
<evidence type="ECO:0000256" key="1">
    <source>
        <dbReference type="SAM" id="Phobius"/>
    </source>
</evidence>
<feature type="transmembrane region" description="Helical" evidence="1">
    <location>
        <begin position="49"/>
        <end position="69"/>
    </location>
</feature>
<dbReference type="Pfam" id="PF12084">
    <property type="entry name" value="DUF3561"/>
    <property type="match status" value="1"/>
</dbReference>
<dbReference type="InterPro" id="IPR022721">
    <property type="entry name" value="DUF3561"/>
</dbReference>
<accession>A0A0H3KZ93</accession>
<dbReference type="RefSeq" id="WP_013026921.1">
    <property type="nucleotide sequence ID" value="NC_017531.2"/>
</dbReference>
<reference evidence="3" key="1">
    <citation type="journal article" date="2012" name="Appl. Microbiol. Biotechnol.">
        <title>The complete genome sequence of Pantoea ananatis AJ13355, an organism with great biotechnological potential.</title>
        <authorList>
            <person name="Hara Y."/>
            <person name="Kadotani N."/>
            <person name="Izui H."/>
            <person name="Katashkina J.I."/>
            <person name="Kuvaeva T.M."/>
            <person name="Andreeva I.G."/>
            <person name="Golubeva L.I."/>
            <person name="Malko D.B."/>
            <person name="Makeev V.J."/>
            <person name="Mashko S.V."/>
            <person name="Kozlov Y.I."/>
        </authorList>
    </citation>
    <scope>NUCLEOTIDE SEQUENCE [LARGE SCALE GENOMIC DNA]</scope>
    <source>
        <strain evidence="3">AJ13355</strain>
    </source>
</reference>
<keyword evidence="1" id="KW-0812">Transmembrane</keyword>
<sequence length="106" mass="12240">MQNITPMLARKDHRTPDEPRSVLPGGVIGFICYWCALAIPFLLYGSSTLFFFLYTWPFFLALFPVSVLTGMVLNTWLRGQLLWTVLICVAAVACQFWLLFLFLSRW</sequence>
<dbReference type="eggNOG" id="ENOG5032TB7">
    <property type="taxonomic scope" value="Bacteria"/>
</dbReference>
<dbReference type="NCBIfam" id="NF008001">
    <property type="entry name" value="PRK10726.1"/>
    <property type="match status" value="1"/>
</dbReference>
<dbReference type="OrthoDB" id="6414990at2"/>
<dbReference type="EMBL" id="AP012032">
    <property type="protein sequence ID" value="BAK12405.1"/>
    <property type="molecule type" value="Genomic_DNA"/>
</dbReference>
<dbReference type="KEGG" id="paj:PAJ_2325"/>